<sequence>MATQLRRTHRLSKPRLKFVLGRWEVFYGYISNMALVDEAEKWCSEMNGGTRALTRAMTKLAAHPTE</sequence>
<accession>A0AAP2WH40</accession>
<protein>
    <submittedName>
        <fullName evidence="1">Uncharacterized protein</fullName>
    </submittedName>
</protein>
<dbReference type="AlphaFoldDB" id="A0AAP2WH40"/>
<evidence type="ECO:0000313" key="2">
    <source>
        <dbReference type="Proteomes" id="UP000814126"/>
    </source>
</evidence>
<name>A0AAP2WH40_9PSED</name>
<dbReference type="EMBL" id="WJZX01000083">
    <property type="protein sequence ID" value="MCF5656975.1"/>
    <property type="molecule type" value="Genomic_DNA"/>
</dbReference>
<evidence type="ECO:0000313" key="1">
    <source>
        <dbReference type="EMBL" id="MCF5656975.1"/>
    </source>
</evidence>
<organism evidence="1 2">
    <name type="scientific">Pseudomonas poae</name>
    <dbReference type="NCBI Taxonomy" id="200451"/>
    <lineage>
        <taxon>Bacteria</taxon>
        <taxon>Pseudomonadati</taxon>
        <taxon>Pseudomonadota</taxon>
        <taxon>Gammaproteobacteria</taxon>
        <taxon>Pseudomonadales</taxon>
        <taxon>Pseudomonadaceae</taxon>
        <taxon>Pseudomonas</taxon>
    </lineage>
</organism>
<proteinExistence type="predicted"/>
<comment type="caution">
    <text evidence="1">The sequence shown here is derived from an EMBL/GenBank/DDBJ whole genome shotgun (WGS) entry which is preliminary data.</text>
</comment>
<reference evidence="1" key="1">
    <citation type="submission" date="2019-11" db="EMBL/GenBank/DDBJ databases">
        <title>Epiphytic Pseudomonas syringae from cherry orchards.</title>
        <authorList>
            <person name="Hulin M.T."/>
        </authorList>
    </citation>
    <scope>NUCLEOTIDE SEQUENCE</scope>
    <source>
        <strain evidence="1">PA-2-1F</strain>
    </source>
</reference>
<gene>
    <name evidence="1" type="ORF">GIV46_18340</name>
</gene>
<dbReference type="RefSeq" id="WP_236326380.1">
    <property type="nucleotide sequence ID" value="NZ_WJZX01000083.1"/>
</dbReference>
<dbReference type="Proteomes" id="UP000814126">
    <property type="component" value="Unassembled WGS sequence"/>
</dbReference>